<dbReference type="UniPathway" id="UPA00152"/>
<dbReference type="SUPFAM" id="SSF53756">
    <property type="entry name" value="UDP-Glycosyltransferase/glycogen phosphorylase"/>
    <property type="match status" value="1"/>
</dbReference>
<dbReference type="AlphaFoldDB" id="A0A4S4EFD7"/>
<dbReference type="Pfam" id="PF08323">
    <property type="entry name" value="Glyco_transf_5"/>
    <property type="match status" value="1"/>
</dbReference>
<evidence type="ECO:0000256" key="1">
    <source>
        <dbReference type="ARBA" id="ARBA00004727"/>
    </source>
</evidence>
<dbReference type="Gene3D" id="3.40.50.2000">
    <property type="entry name" value="Glycogen Phosphorylase B"/>
    <property type="match status" value="1"/>
</dbReference>
<dbReference type="EMBL" id="SDRB02005162">
    <property type="protein sequence ID" value="THG14644.1"/>
    <property type="molecule type" value="Genomic_DNA"/>
</dbReference>
<dbReference type="Proteomes" id="UP000306102">
    <property type="component" value="Unassembled WGS sequence"/>
</dbReference>
<dbReference type="STRING" id="542762.A0A4S4EFD7"/>
<proteinExistence type="predicted"/>
<name>A0A4S4EFD7_CAMSN</name>
<gene>
    <name evidence="7" type="ORF">TEA_023837</name>
</gene>
<comment type="pathway">
    <text evidence="1">Glycan biosynthesis; starch biosynthesis.</text>
</comment>
<keyword evidence="4" id="KW-0750">Starch biosynthesis</keyword>
<feature type="domain" description="Starch synthase catalytic" evidence="6">
    <location>
        <begin position="52"/>
        <end position="245"/>
    </location>
</feature>
<dbReference type="InterPro" id="IPR013534">
    <property type="entry name" value="Starch_synth_cat_dom"/>
</dbReference>
<keyword evidence="8" id="KW-1185">Reference proteome</keyword>
<sequence length="323" mass="35554">MTHNGLRSLNKLDMLQMKKNAKAIAKHASNKNGPKTENDRPSSAIICGSGMNIVFVGAEVGPWSKTRGLGDVLGGLPPAMAGNGHRVMTVSPRYEQYKDAWDTHVLLQLNSIMCLFFQIPTISMQDRIETVRFFHCYKRGVDRVFVDHPMFLEKVWGKTGSKIYGPKTGGLPGQPNLIQYIVPREDVVFIANDWHTALLPCYLKTKYKPMGIYKNSRVVFCIHNIAYQGRFPFADFSLLNLPEQFKGSFDFIDGIHGGEGIGGGDVGKYAGVNITDVISRNKVVVAGGGHDSGVNMVFVDRSTTVVAIQVLFSPPNSLNFCPG</sequence>
<evidence type="ECO:0000313" key="8">
    <source>
        <dbReference type="Proteomes" id="UP000306102"/>
    </source>
</evidence>
<organism evidence="7 8">
    <name type="scientific">Camellia sinensis var. sinensis</name>
    <name type="common">China tea</name>
    <dbReference type="NCBI Taxonomy" id="542762"/>
    <lineage>
        <taxon>Eukaryota</taxon>
        <taxon>Viridiplantae</taxon>
        <taxon>Streptophyta</taxon>
        <taxon>Embryophyta</taxon>
        <taxon>Tracheophyta</taxon>
        <taxon>Spermatophyta</taxon>
        <taxon>Magnoliopsida</taxon>
        <taxon>eudicotyledons</taxon>
        <taxon>Gunneridae</taxon>
        <taxon>Pentapetalae</taxon>
        <taxon>asterids</taxon>
        <taxon>Ericales</taxon>
        <taxon>Theaceae</taxon>
        <taxon>Camellia</taxon>
    </lineage>
</organism>
<keyword evidence="3" id="KW-0808">Transferase</keyword>
<accession>A0A4S4EFD7</accession>
<evidence type="ECO:0000259" key="6">
    <source>
        <dbReference type="Pfam" id="PF08323"/>
    </source>
</evidence>
<dbReference type="GO" id="GO:0016757">
    <property type="term" value="F:glycosyltransferase activity"/>
    <property type="evidence" value="ECO:0007669"/>
    <property type="project" value="UniProtKB-KW"/>
</dbReference>
<keyword evidence="2" id="KW-0328">Glycosyltransferase</keyword>
<evidence type="ECO:0000256" key="2">
    <source>
        <dbReference type="ARBA" id="ARBA00022676"/>
    </source>
</evidence>
<evidence type="ECO:0000256" key="5">
    <source>
        <dbReference type="SAM" id="MobiDB-lite"/>
    </source>
</evidence>
<evidence type="ECO:0000313" key="7">
    <source>
        <dbReference type="EMBL" id="THG14644.1"/>
    </source>
</evidence>
<feature type="region of interest" description="Disordered" evidence="5">
    <location>
        <begin position="23"/>
        <end position="42"/>
    </location>
</feature>
<evidence type="ECO:0000256" key="3">
    <source>
        <dbReference type="ARBA" id="ARBA00022679"/>
    </source>
</evidence>
<dbReference type="PANTHER" id="PTHR45825">
    <property type="entry name" value="GRANULE-BOUND STARCH SYNTHASE 1, CHLOROPLASTIC/AMYLOPLASTIC"/>
    <property type="match status" value="1"/>
</dbReference>
<comment type="caution">
    <text evidence="7">The sequence shown here is derived from an EMBL/GenBank/DDBJ whole genome shotgun (WGS) entry which is preliminary data.</text>
</comment>
<reference evidence="7 8" key="1">
    <citation type="journal article" date="2018" name="Proc. Natl. Acad. Sci. U.S.A.">
        <title>Draft genome sequence of Camellia sinensis var. sinensis provides insights into the evolution of the tea genome and tea quality.</title>
        <authorList>
            <person name="Wei C."/>
            <person name="Yang H."/>
            <person name="Wang S."/>
            <person name="Zhao J."/>
            <person name="Liu C."/>
            <person name="Gao L."/>
            <person name="Xia E."/>
            <person name="Lu Y."/>
            <person name="Tai Y."/>
            <person name="She G."/>
            <person name="Sun J."/>
            <person name="Cao H."/>
            <person name="Tong W."/>
            <person name="Gao Q."/>
            <person name="Li Y."/>
            <person name="Deng W."/>
            <person name="Jiang X."/>
            <person name="Wang W."/>
            <person name="Chen Q."/>
            <person name="Zhang S."/>
            <person name="Li H."/>
            <person name="Wu J."/>
            <person name="Wang P."/>
            <person name="Li P."/>
            <person name="Shi C."/>
            <person name="Zheng F."/>
            <person name="Jian J."/>
            <person name="Huang B."/>
            <person name="Shan D."/>
            <person name="Shi M."/>
            <person name="Fang C."/>
            <person name="Yue Y."/>
            <person name="Li F."/>
            <person name="Li D."/>
            <person name="Wei S."/>
            <person name="Han B."/>
            <person name="Jiang C."/>
            <person name="Yin Y."/>
            <person name="Xia T."/>
            <person name="Zhang Z."/>
            <person name="Bennetzen J.L."/>
            <person name="Zhao S."/>
            <person name="Wan X."/>
        </authorList>
    </citation>
    <scope>NUCLEOTIDE SEQUENCE [LARGE SCALE GENOMIC DNA]</scope>
    <source>
        <strain evidence="8">cv. Shuchazao</strain>
        <tissue evidence="7">Leaf</tissue>
    </source>
</reference>
<dbReference type="PANTHER" id="PTHR45825:SF3">
    <property type="entry name" value="GRANULE-BOUND STARCH SYNTHASE 1, CHLOROPLASTIC_AMYLOPLASTIC"/>
    <property type="match status" value="1"/>
</dbReference>
<evidence type="ECO:0000256" key="4">
    <source>
        <dbReference type="ARBA" id="ARBA00022922"/>
    </source>
</evidence>
<protein>
    <recommendedName>
        <fullName evidence="6">Starch synthase catalytic domain-containing protein</fullName>
    </recommendedName>
</protein>
<dbReference type="GO" id="GO:0019252">
    <property type="term" value="P:starch biosynthetic process"/>
    <property type="evidence" value="ECO:0007669"/>
    <property type="project" value="UniProtKB-UniPathway"/>
</dbReference>